<dbReference type="EMBL" id="CP043875">
    <property type="protein sequence ID" value="WOF15856.1"/>
    <property type="molecule type" value="Genomic_DNA"/>
</dbReference>
<feature type="transmembrane region" description="Helical" evidence="1">
    <location>
        <begin position="120"/>
        <end position="141"/>
    </location>
</feature>
<keyword evidence="3" id="KW-1185">Reference proteome</keyword>
<feature type="transmembrane region" description="Helical" evidence="1">
    <location>
        <begin position="161"/>
        <end position="179"/>
    </location>
</feature>
<dbReference type="InterPro" id="IPR002798">
    <property type="entry name" value="SpoIIM-like"/>
</dbReference>
<dbReference type="KEGG" id="mefw:F1737_03665"/>
<keyword evidence="1" id="KW-0812">Transmembrane</keyword>
<dbReference type="PANTHER" id="PTHR35337">
    <property type="entry name" value="SLR1478 PROTEIN"/>
    <property type="match status" value="1"/>
</dbReference>
<accession>A0AA97I419</accession>
<name>A0AA97I419_9EURY</name>
<organism evidence="2 3">
    <name type="scientific">Methanochimaera problematica</name>
    <dbReference type="NCBI Taxonomy" id="2609417"/>
    <lineage>
        <taxon>Archaea</taxon>
        <taxon>Methanobacteriati</taxon>
        <taxon>Methanobacteriota</taxon>
        <taxon>Stenosarchaea group</taxon>
        <taxon>Methanomicrobia</taxon>
        <taxon>Methanomicrobiales</taxon>
        <taxon>Methanomicrobiaceae</taxon>
        <taxon>Methanochimaera</taxon>
    </lineage>
</organism>
<evidence type="ECO:0000256" key="1">
    <source>
        <dbReference type="SAM" id="Phobius"/>
    </source>
</evidence>
<sequence length="192" mass="20858">MFKDRLLFSSIFALIIFITFAMFGAFSVAQDKETAGLLLDSLKDQVFSNIMDDNPFILSVNLFVNNLEASLLLFIGGATFGLLTMFVLITNGIIIGFVVSYVSDEKGILSIMASIIPHGIFEIPAFIIAAGLGFLLTEALWMEFKGVGDTALSAKKYAKKFVLYVCPLLAVAAVIEAFITPKIIDLVLQGVL</sequence>
<dbReference type="Pfam" id="PF01944">
    <property type="entry name" value="SpoIIM"/>
    <property type="match status" value="1"/>
</dbReference>
<dbReference type="GeneID" id="85229236"/>
<keyword evidence="1" id="KW-0472">Membrane</keyword>
<reference evidence="2 3" key="1">
    <citation type="submission" date="2019-09" db="EMBL/GenBank/DDBJ databases">
        <title>The complete genome of Methanoplanus sp. FWC-SCC4.</title>
        <authorList>
            <person name="Chen S.-C."/>
            <person name="Zhou Y.-Z."/>
            <person name="Lai M.-C."/>
        </authorList>
    </citation>
    <scope>NUCLEOTIDE SEQUENCE [LARGE SCALE GENOMIC DNA]</scope>
    <source>
        <strain evidence="2 3">FWC-SCC4</strain>
    </source>
</reference>
<evidence type="ECO:0000313" key="3">
    <source>
        <dbReference type="Proteomes" id="UP001301797"/>
    </source>
</evidence>
<proteinExistence type="predicted"/>
<evidence type="ECO:0000313" key="2">
    <source>
        <dbReference type="EMBL" id="WOF15856.1"/>
    </source>
</evidence>
<dbReference type="RefSeq" id="WP_317137428.1">
    <property type="nucleotide sequence ID" value="NZ_CP043875.1"/>
</dbReference>
<keyword evidence="1" id="KW-1133">Transmembrane helix</keyword>
<feature type="transmembrane region" description="Helical" evidence="1">
    <location>
        <begin position="71"/>
        <end position="99"/>
    </location>
</feature>
<dbReference type="AlphaFoldDB" id="A0AA97I419"/>
<dbReference type="Proteomes" id="UP001301797">
    <property type="component" value="Chromosome"/>
</dbReference>
<protein>
    <submittedName>
        <fullName evidence="2">Stage II sporulation protein M</fullName>
    </submittedName>
</protein>
<dbReference type="PANTHER" id="PTHR35337:SF1">
    <property type="entry name" value="SLR1478 PROTEIN"/>
    <property type="match status" value="1"/>
</dbReference>
<gene>
    <name evidence="2" type="ORF">F1737_03665</name>
</gene>